<evidence type="ECO:0000313" key="3">
    <source>
        <dbReference type="Proteomes" id="UP001155057"/>
    </source>
</evidence>
<dbReference type="AlphaFoldDB" id="A0A9X2TES7"/>
<evidence type="ECO:0000256" key="1">
    <source>
        <dbReference type="SAM" id="MobiDB-lite"/>
    </source>
</evidence>
<gene>
    <name evidence="2" type="ORF">GGP61_001384</name>
</gene>
<feature type="compositionally biased region" description="Basic and acidic residues" evidence="1">
    <location>
        <begin position="92"/>
        <end position="109"/>
    </location>
</feature>
<proteinExistence type="predicted"/>
<comment type="caution">
    <text evidence="2">The sequence shown here is derived from an EMBL/GenBank/DDBJ whole genome shotgun (WGS) entry which is preliminary data.</text>
</comment>
<accession>A0A9X2TES7</accession>
<name>A0A9X2TES7_9BACT</name>
<reference evidence="2" key="1">
    <citation type="submission" date="2022-08" db="EMBL/GenBank/DDBJ databases">
        <title>Genomic Encyclopedia of Type Strains, Phase V (KMG-V): Genome sequencing to study the core and pangenomes of soil and plant-associated prokaryotes.</title>
        <authorList>
            <person name="Whitman W."/>
        </authorList>
    </citation>
    <scope>NUCLEOTIDE SEQUENCE</scope>
    <source>
        <strain evidence="2">SP3049</strain>
    </source>
</reference>
<sequence length="109" mass="12727">MKGRKSDWDAGEEAYFEYHCLESMDSSDADLWLRSHQTVEILGEAEWEKEWGEGKSIQERIEAGMPKLYRIRFNDGHEGTAYEDELYTSPEHWVRDDPPAGRLDELESS</sequence>
<dbReference type="Proteomes" id="UP001155057">
    <property type="component" value="Unassembled WGS sequence"/>
</dbReference>
<feature type="region of interest" description="Disordered" evidence="1">
    <location>
        <begin position="90"/>
        <end position="109"/>
    </location>
</feature>
<evidence type="ECO:0000313" key="2">
    <source>
        <dbReference type="EMBL" id="MCS3709780.1"/>
    </source>
</evidence>
<dbReference type="EMBL" id="JANUAE010000004">
    <property type="protein sequence ID" value="MCS3709780.1"/>
    <property type="molecule type" value="Genomic_DNA"/>
</dbReference>
<dbReference type="RefSeq" id="WP_259123624.1">
    <property type="nucleotide sequence ID" value="NZ_JANTZO010000005.1"/>
</dbReference>
<protein>
    <submittedName>
        <fullName evidence="2">Uncharacterized protein</fullName>
    </submittedName>
</protein>
<organism evidence="2 3">
    <name type="scientific">Salinibacter ruber</name>
    <dbReference type="NCBI Taxonomy" id="146919"/>
    <lineage>
        <taxon>Bacteria</taxon>
        <taxon>Pseudomonadati</taxon>
        <taxon>Rhodothermota</taxon>
        <taxon>Rhodothermia</taxon>
        <taxon>Rhodothermales</taxon>
        <taxon>Salinibacteraceae</taxon>
        <taxon>Salinibacter</taxon>
    </lineage>
</organism>